<dbReference type="SUPFAM" id="SSF143503">
    <property type="entry name" value="PUG domain-like"/>
    <property type="match status" value="1"/>
</dbReference>
<proteinExistence type="predicted"/>
<evidence type="ECO:0000313" key="3">
    <source>
        <dbReference type="Proteomes" id="UP000009168"/>
    </source>
</evidence>
<dbReference type="KEGG" id="tet:TTHERM_000142399"/>
<dbReference type="InterPro" id="IPR018997">
    <property type="entry name" value="PUB_domain"/>
</dbReference>
<evidence type="ECO:0000313" key="2">
    <source>
        <dbReference type="EMBL" id="EWS75646.1"/>
    </source>
</evidence>
<dbReference type="InterPro" id="IPR036339">
    <property type="entry name" value="PUB-like_dom_sf"/>
</dbReference>
<dbReference type="InParanoid" id="W7XJL7"/>
<dbReference type="CDD" id="cd09212">
    <property type="entry name" value="PUB"/>
    <property type="match status" value="1"/>
</dbReference>
<reference evidence="3" key="1">
    <citation type="journal article" date="2006" name="PLoS Biol.">
        <title>Macronuclear genome sequence of the ciliate Tetrahymena thermophila, a model eukaryote.</title>
        <authorList>
            <person name="Eisen J.A."/>
            <person name="Coyne R.S."/>
            <person name="Wu M."/>
            <person name="Wu D."/>
            <person name="Thiagarajan M."/>
            <person name="Wortman J.R."/>
            <person name="Badger J.H."/>
            <person name="Ren Q."/>
            <person name="Amedeo P."/>
            <person name="Jones K.M."/>
            <person name="Tallon L.J."/>
            <person name="Delcher A.L."/>
            <person name="Salzberg S.L."/>
            <person name="Silva J.C."/>
            <person name="Haas B.J."/>
            <person name="Majoros W.H."/>
            <person name="Farzad M."/>
            <person name="Carlton J.M."/>
            <person name="Smith R.K. Jr."/>
            <person name="Garg J."/>
            <person name="Pearlman R.E."/>
            <person name="Karrer K.M."/>
            <person name="Sun L."/>
            <person name="Manning G."/>
            <person name="Elde N.C."/>
            <person name="Turkewitz A.P."/>
            <person name="Asai D.J."/>
            <person name="Wilkes D.E."/>
            <person name="Wang Y."/>
            <person name="Cai H."/>
            <person name="Collins K."/>
            <person name="Stewart B.A."/>
            <person name="Lee S.R."/>
            <person name="Wilamowska K."/>
            <person name="Weinberg Z."/>
            <person name="Ruzzo W.L."/>
            <person name="Wloga D."/>
            <person name="Gaertig J."/>
            <person name="Frankel J."/>
            <person name="Tsao C.-C."/>
            <person name="Gorovsky M.A."/>
            <person name="Keeling P.J."/>
            <person name="Waller R.F."/>
            <person name="Patron N.J."/>
            <person name="Cherry J.M."/>
            <person name="Stover N.A."/>
            <person name="Krieger C.J."/>
            <person name="del Toro C."/>
            <person name="Ryder H.F."/>
            <person name="Williamson S.C."/>
            <person name="Barbeau R.A."/>
            <person name="Hamilton E.P."/>
            <person name="Orias E."/>
        </authorList>
    </citation>
    <scope>NUCLEOTIDE SEQUENCE [LARGE SCALE GENOMIC DNA]</scope>
    <source>
        <strain evidence="3">SB210</strain>
    </source>
</reference>
<dbReference type="PANTHER" id="PTHR46713:SF1">
    <property type="entry name" value="F13M7.16 PROTEIN"/>
    <property type="match status" value="1"/>
</dbReference>
<dbReference type="Gene3D" id="1.20.58.2190">
    <property type="match status" value="1"/>
</dbReference>
<dbReference type="RefSeq" id="XP_012651792.1">
    <property type="nucleotide sequence ID" value="XM_012796338.1"/>
</dbReference>
<gene>
    <name evidence="2" type="ORF">TTHERM_000142399</name>
</gene>
<dbReference type="AlphaFoldDB" id="W7XJL7"/>
<dbReference type="Pfam" id="PF09409">
    <property type="entry name" value="PUB"/>
    <property type="match status" value="1"/>
</dbReference>
<protein>
    <submittedName>
        <fullName evidence="2">Cyclic nucleotide-binding domain protein</fullName>
    </submittedName>
</protein>
<dbReference type="SMART" id="SM00580">
    <property type="entry name" value="PUG"/>
    <property type="match status" value="1"/>
</dbReference>
<feature type="domain" description="PUB" evidence="1">
    <location>
        <begin position="468"/>
        <end position="528"/>
    </location>
</feature>
<dbReference type="GeneID" id="24437487"/>
<sequence length="559" mass="64282">MGCGSSNIIIPVHSFSLSGKNVKEQNNLKSKIVVSENGIVPVYFVKDSVVVNYLNKEIAYRLKEASAIPKNQESEFIDLRSIDDYSKSHIILFMNMDANKEQALNSSDQTLKILFDFKDVFFITDENDQQSLVPANSMIQFGSYSSFDESRLVASAQLKQNQQNIRITQRIKSVIKLFNSKSVKAKSFNIIQSNFSQFQASYPNYVIQNQSAKKAIQNEQQQQQKQEDSQNAENNFVGENEIFQQTIFTKLQLPLFIYNHKDFIESNDQGNKISTNKPCKIFLQSLNQFQNNVKSREGQIFYLDQLKINSVCISNQTISQQEIQEIESTFLNVQAKHFSLKQNKDNQIQMMKFLHSSIESGLNTLILRENNKENFIEVITVIKGLMYEKYQIYSTQIQEYLAVSIPKSIAYQVNNTLSIAVNVGDRSAIQKNQSAEVSNKQMDKAEMNRCQQLTELIVQIFKNNKKTKEKSDNFADLFGKLFENIIRNPTEEKYRNIKKENKIIKESILNYKQSSQILAICGFFDKGDSFQNQLSTTDITIIKGDFDLAIKNAYKEVYN</sequence>
<dbReference type="EMBL" id="GG662793">
    <property type="protein sequence ID" value="EWS75646.1"/>
    <property type="molecule type" value="Genomic_DNA"/>
</dbReference>
<accession>W7XJL7</accession>
<dbReference type="OrthoDB" id="49605at2759"/>
<dbReference type="Proteomes" id="UP000009168">
    <property type="component" value="Unassembled WGS sequence"/>
</dbReference>
<evidence type="ECO:0000259" key="1">
    <source>
        <dbReference type="Pfam" id="PF09409"/>
    </source>
</evidence>
<dbReference type="PANTHER" id="PTHR46713">
    <property type="entry name" value="F13M7.16 PROTEIN"/>
    <property type="match status" value="1"/>
</dbReference>
<keyword evidence="3" id="KW-1185">Reference proteome</keyword>
<organism evidence="2 3">
    <name type="scientific">Tetrahymena thermophila (strain SB210)</name>
    <dbReference type="NCBI Taxonomy" id="312017"/>
    <lineage>
        <taxon>Eukaryota</taxon>
        <taxon>Sar</taxon>
        <taxon>Alveolata</taxon>
        <taxon>Ciliophora</taxon>
        <taxon>Intramacronucleata</taxon>
        <taxon>Oligohymenophorea</taxon>
        <taxon>Hymenostomatida</taxon>
        <taxon>Tetrahymenina</taxon>
        <taxon>Tetrahymenidae</taxon>
        <taxon>Tetrahymena</taxon>
    </lineage>
</organism>
<name>W7XJL7_TETTS</name>